<dbReference type="InterPro" id="IPR011600">
    <property type="entry name" value="Pept_C14_caspase"/>
</dbReference>
<dbReference type="Proteomes" id="UP000008549">
    <property type="component" value="Unassembled WGS sequence"/>
</dbReference>
<feature type="domain" description="Caspase family p20" evidence="8">
    <location>
        <begin position="1"/>
        <end position="87"/>
    </location>
</feature>
<dbReference type="GeneID" id="8576911"/>
<dbReference type="PROSITE" id="PS01121">
    <property type="entry name" value="CASPASE_HIS"/>
    <property type="match status" value="1"/>
</dbReference>
<proteinExistence type="inferred from homology"/>
<dbReference type="PANTHER" id="PTHR47901">
    <property type="entry name" value="CASPASE RECRUITMENT DOMAIN-CONTAINING PROTEIN 18"/>
    <property type="match status" value="1"/>
</dbReference>
<name>A8Y2G1_CAEBR</name>
<dbReference type="KEGG" id="cbr:CBG_22515"/>
<dbReference type="PROSITE" id="PS50207">
    <property type="entry name" value="CASPASE_P10"/>
    <property type="match status" value="1"/>
</dbReference>
<reference evidence="9 10" key="2">
    <citation type="journal article" date="2011" name="PLoS Genet.">
        <title>Caenorhabditis briggsae recombinant inbred line genotypes reveal inter-strain incompatibility and the evolution of recombination.</title>
        <authorList>
            <person name="Ross J.A."/>
            <person name="Koboldt D.C."/>
            <person name="Staisch J.E."/>
            <person name="Chamberlin H.M."/>
            <person name="Gupta B.P."/>
            <person name="Miller R.D."/>
            <person name="Baird S.E."/>
            <person name="Haag E.S."/>
        </authorList>
    </citation>
    <scope>NUCLEOTIDE SEQUENCE [LARGE SCALE GENOMIC DNA]</scope>
    <source>
        <strain evidence="9 10">AF16</strain>
    </source>
</reference>
<dbReference type="PANTHER" id="PTHR47901:SF8">
    <property type="entry name" value="CASPASE-3"/>
    <property type="match status" value="1"/>
</dbReference>
<dbReference type="EMBL" id="HE600977">
    <property type="protein sequence ID" value="CAP39083.2"/>
    <property type="molecule type" value="Genomic_DNA"/>
</dbReference>
<keyword evidence="4" id="KW-0378">Hydrolase</keyword>
<dbReference type="SUPFAM" id="SSF52129">
    <property type="entry name" value="Caspase-like"/>
    <property type="match status" value="1"/>
</dbReference>
<evidence type="ECO:0000313" key="10">
    <source>
        <dbReference type="Proteomes" id="UP000008549"/>
    </source>
</evidence>
<dbReference type="CTD" id="8576911"/>
<evidence type="ECO:0000256" key="3">
    <source>
        <dbReference type="ARBA" id="ARBA00022703"/>
    </source>
</evidence>
<feature type="domain" description="Caspase family p10" evidence="7">
    <location>
        <begin position="119"/>
        <end position="209"/>
    </location>
</feature>
<evidence type="ECO:0000259" key="8">
    <source>
        <dbReference type="PROSITE" id="PS50208"/>
    </source>
</evidence>
<feature type="compositionally biased region" description="Basic and acidic residues" evidence="6">
    <location>
        <begin position="318"/>
        <end position="337"/>
    </location>
</feature>
<keyword evidence="2" id="KW-0645">Protease</keyword>
<dbReference type="InterPro" id="IPR015917">
    <property type="entry name" value="Pept_C14A"/>
</dbReference>
<reference evidence="9 10" key="1">
    <citation type="journal article" date="2003" name="PLoS Biol.">
        <title>The genome sequence of Caenorhabditis briggsae: a platform for comparative genomics.</title>
        <authorList>
            <person name="Stein L.D."/>
            <person name="Bao Z."/>
            <person name="Blasiar D."/>
            <person name="Blumenthal T."/>
            <person name="Brent M.R."/>
            <person name="Chen N."/>
            <person name="Chinwalla A."/>
            <person name="Clarke L."/>
            <person name="Clee C."/>
            <person name="Coghlan A."/>
            <person name="Coulson A."/>
            <person name="D'Eustachio P."/>
            <person name="Fitch D.H."/>
            <person name="Fulton L.A."/>
            <person name="Fulton R.E."/>
            <person name="Griffiths-Jones S."/>
            <person name="Harris T.W."/>
            <person name="Hillier L.W."/>
            <person name="Kamath R."/>
            <person name="Kuwabara P.E."/>
            <person name="Mardis E.R."/>
            <person name="Marra M.A."/>
            <person name="Miner T.L."/>
            <person name="Minx P."/>
            <person name="Mullikin J.C."/>
            <person name="Plumb R.W."/>
            <person name="Rogers J."/>
            <person name="Schein J.E."/>
            <person name="Sohrmann M."/>
            <person name="Spieth J."/>
            <person name="Stajich J.E."/>
            <person name="Wei C."/>
            <person name="Willey D."/>
            <person name="Wilson R.K."/>
            <person name="Durbin R."/>
            <person name="Waterston R.H."/>
        </authorList>
    </citation>
    <scope>NUCLEOTIDE SEQUENCE [LARGE SCALE GENOMIC DNA]</scope>
    <source>
        <strain evidence="9 10">AF16</strain>
    </source>
</reference>
<dbReference type="GO" id="GO:0004197">
    <property type="term" value="F:cysteine-type endopeptidase activity"/>
    <property type="evidence" value="ECO:0007669"/>
    <property type="project" value="InterPro"/>
</dbReference>
<evidence type="ECO:0000256" key="1">
    <source>
        <dbReference type="ARBA" id="ARBA00010134"/>
    </source>
</evidence>
<dbReference type="GO" id="GO:0006915">
    <property type="term" value="P:apoptotic process"/>
    <property type="evidence" value="ECO:0007669"/>
    <property type="project" value="UniProtKB-KW"/>
</dbReference>
<dbReference type="InterPro" id="IPR029030">
    <property type="entry name" value="Caspase-like_dom_sf"/>
</dbReference>
<dbReference type="GO" id="GO:0006508">
    <property type="term" value="P:proteolysis"/>
    <property type="evidence" value="ECO:0007669"/>
    <property type="project" value="UniProtKB-KW"/>
</dbReference>
<feature type="region of interest" description="Disordered" evidence="6">
    <location>
        <begin position="311"/>
        <end position="360"/>
    </location>
</feature>
<dbReference type="PROSITE" id="PS50208">
    <property type="entry name" value="CASPASE_P20"/>
    <property type="match status" value="1"/>
</dbReference>
<dbReference type="eggNOG" id="KOG3573">
    <property type="taxonomic scope" value="Eukaryota"/>
</dbReference>
<dbReference type="InterPro" id="IPR001309">
    <property type="entry name" value="Pept_C14_p20"/>
</dbReference>
<organism evidence="9 10">
    <name type="scientific">Caenorhabditis briggsae</name>
    <dbReference type="NCBI Taxonomy" id="6238"/>
    <lineage>
        <taxon>Eukaryota</taxon>
        <taxon>Metazoa</taxon>
        <taxon>Ecdysozoa</taxon>
        <taxon>Nematoda</taxon>
        <taxon>Chromadorea</taxon>
        <taxon>Rhabditida</taxon>
        <taxon>Rhabditina</taxon>
        <taxon>Rhabditomorpha</taxon>
        <taxon>Rhabditoidea</taxon>
        <taxon>Rhabditidae</taxon>
        <taxon>Peloderinae</taxon>
        <taxon>Caenorhabditis</taxon>
    </lineage>
</organism>
<evidence type="ECO:0000256" key="4">
    <source>
        <dbReference type="ARBA" id="ARBA00022801"/>
    </source>
</evidence>
<evidence type="ECO:0000259" key="7">
    <source>
        <dbReference type="PROSITE" id="PS50207"/>
    </source>
</evidence>
<sequence length="417" mass="46394">MGFPKGVQEARSRSGIEDTVRRFGAEADHGDSAILVFLTHGCVDGVYGTDGKVFQLNQVFVLLSPESSPQLALKPKLIFVESCRGSNRDAGYSVVEDPGEDQVLERSGVGSAGEKVGEKPKTIPMNPDFLISYSTSPGHVAFAHPRFGAYHVQLLCRTIAERAHQNDIETVMVAVRKGISQMEFRGEKGLLKQMPELTGNMVDDLEFRETELCYRKRRLLRMGKMEKGEKSAEDVGISESWEAEGLIQIEPEYAMNDFQMTAHSDSVINSTEPLFLEEPATSDEHPSTDEQEEKLMNELYGQLVFPEKINGESDVEDVDKSDKPFSPKKPSEQRDEPSDGVEPYGGIGHAKATASKVKSGSNLDEYELEALKKVGIKIRKTAKDQVLKDQDAVEGQKVLFNVRKTTFRFFWNCESMA</sequence>
<accession>A8Y2G1</accession>
<protein>
    <submittedName>
        <fullName evidence="9">Protein CBG22515</fullName>
    </submittedName>
</protein>
<dbReference type="SMART" id="SM00115">
    <property type="entry name" value="CASc"/>
    <property type="match status" value="1"/>
</dbReference>
<dbReference type="Gene3D" id="3.40.50.1460">
    <property type="match status" value="1"/>
</dbReference>
<dbReference type="InterPro" id="IPR002138">
    <property type="entry name" value="Pept_C14_p10"/>
</dbReference>
<evidence type="ECO:0000313" key="9">
    <source>
        <dbReference type="EMBL" id="CAP39083.2"/>
    </source>
</evidence>
<dbReference type="Pfam" id="PF00656">
    <property type="entry name" value="Peptidase_C14"/>
    <property type="match status" value="1"/>
</dbReference>
<dbReference type="RefSeq" id="XP_045097586.1">
    <property type="nucleotide sequence ID" value="XM_045236372.1"/>
</dbReference>
<dbReference type="AlphaFoldDB" id="A8Y2G1"/>
<evidence type="ECO:0000256" key="5">
    <source>
        <dbReference type="RuleBase" id="RU003971"/>
    </source>
</evidence>
<evidence type="ECO:0000256" key="2">
    <source>
        <dbReference type="ARBA" id="ARBA00022670"/>
    </source>
</evidence>
<comment type="similarity">
    <text evidence="1 5">Belongs to the peptidase C14A family.</text>
</comment>
<gene>
    <name evidence="9" type="ORF">CBG22515</name>
    <name evidence="9" type="ORF">CBG_22515</name>
</gene>
<dbReference type="InterPro" id="IPR016129">
    <property type="entry name" value="Caspase_his_AS"/>
</dbReference>
<keyword evidence="10" id="KW-1185">Reference proteome</keyword>
<keyword evidence="3" id="KW-0053">Apoptosis</keyword>
<dbReference type="InParanoid" id="A8Y2G1"/>
<evidence type="ECO:0000256" key="6">
    <source>
        <dbReference type="SAM" id="MobiDB-lite"/>
    </source>
</evidence>
<dbReference type="InterPro" id="IPR002398">
    <property type="entry name" value="Pept_C14"/>
</dbReference>
<dbReference type="STRING" id="6238.A8Y2G1"/>
<dbReference type="HOGENOM" id="CLU_659261_0_0_1"/>